<dbReference type="EMBL" id="JAKKPZ010000084">
    <property type="protein sequence ID" value="KAI1703349.1"/>
    <property type="molecule type" value="Genomic_DNA"/>
</dbReference>
<keyword evidence="3" id="KW-1185">Reference proteome</keyword>
<dbReference type="Proteomes" id="UP001201812">
    <property type="component" value="Unassembled WGS sequence"/>
</dbReference>
<protein>
    <submittedName>
        <fullName evidence="2">Uncharacterized protein</fullName>
    </submittedName>
</protein>
<feature type="region of interest" description="Disordered" evidence="1">
    <location>
        <begin position="29"/>
        <end position="53"/>
    </location>
</feature>
<proteinExistence type="predicted"/>
<evidence type="ECO:0000313" key="2">
    <source>
        <dbReference type="EMBL" id="KAI1703349.1"/>
    </source>
</evidence>
<gene>
    <name evidence="2" type="ORF">DdX_14985</name>
</gene>
<organism evidence="2 3">
    <name type="scientific">Ditylenchus destructor</name>
    <dbReference type="NCBI Taxonomy" id="166010"/>
    <lineage>
        <taxon>Eukaryota</taxon>
        <taxon>Metazoa</taxon>
        <taxon>Ecdysozoa</taxon>
        <taxon>Nematoda</taxon>
        <taxon>Chromadorea</taxon>
        <taxon>Rhabditida</taxon>
        <taxon>Tylenchina</taxon>
        <taxon>Tylenchomorpha</taxon>
        <taxon>Sphaerularioidea</taxon>
        <taxon>Anguinidae</taxon>
        <taxon>Anguininae</taxon>
        <taxon>Ditylenchus</taxon>
    </lineage>
</organism>
<name>A0AAD4MR94_9BILA</name>
<accession>A0AAD4MR94</accession>
<comment type="caution">
    <text evidence="2">The sequence shown here is derived from an EMBL/GenBank/DDBJ whole genome shotgun (WGS) entry which is preliminary data.</text>
</comment>
<evidence type="ECO:0000256" key="1">
    <source>
        <dbReference type="SAM" id="MobiDB-lite"/>
    </source>
</evidence>
<reference evidence="2" key="1">
    <citation type="submission" date="2022-01" db="EMBL/GenBank/DDBJ databases">
        <title>Genome Sequence Resource for Two Populations of Ditylenchus destructor, the Migratory Endoparasitic Phytonematode.</title>
        <authorList>
            <person name="Zhang H."/>
            <person name="Lin R."/>
            <person name="Xie B."/>
        </authorList>
    </citation>
    <scope>NUCLEOTIDE SEQUENCE</scope>
    <source>
        <strain evidence="2">BazhouSP</strain>
    </source>
</reference>
<evidence type="ECO:0000313" key="3">
    <source>
        <dbReference type="Proteomes" id="UP001201812"/>
    </source>
</evidence>
<dbReference type="AlphaFoldDB" id="A0AAD4MR94"/>
<sequence length="72" mass="7589">MGSRLFLSSAIGQASQYCAVHGSKPKAALSLDGKGRKGPFSQKEQSCSKEEARLGTSSFLSNTQILLRASSP</sequence>